<dbReference type="OrthoDB" id="247542at2759"/>
<feature type="transmembrane region" description="Helical" evidence="2">
    <location>
        <begin position="6"/>
        <end position="26"/>
    </location>
</feature>
<gene>
    <name evidence="3" type="primary">ABHD1_0</name>
    <name evidence="3" type="ORF">E2C01_000973</name>
</gene>
<protein>
    <submittedName>
        <fullName evidence="3">Protein ABHD1</fullName>
    </submittedName>
</protein>
<evidence type="ECO:0000256" key="2">
    <source>
        <dbReference type="SAM" id="Phobius"/>
    </source>
</evidence>
<dbReference type="InterPro" id="IPR050960">
    <property type="entry name" value="AB_hydrolase_4_sf"/>
</dbReference>
<proteinExistence type="inferred from homology"/>
<keyword evidence="2" id="KW-0472">Membrane</keyword>
<name>A0A5B7CG14_PORTR</name>
<keyword evidence="2" id="KW-0812">Transmembrane</keyword>
<dbReference type="Proteomes" id="UP000324222">
    <property type="component" value="Unassembled WGS sequence"/>
</dbReference>
<accession>A0A5B7CG14</accession>
<evidence type="ECO:0000313" key="4">
    <source>
        <dbReference type="Proteomes" id="UP000324222"/>
    </source>
</evidence>
<sequence length="88" mass="10106">MDWYSDWPRTLVGLTLGAGCLLYYLLDAAKSKTIREFDSRFTAVQFGFRDVEDYYRTACLHDKLHLVRVPLLCLSAADDPFQPLQGTE</sequence>
<dbReference type="SUPFAM" id="SSF53474">
    <property type="entry name" value="alpha/beta-Hydrolases"/>
    <property type="match status" value="1"/>
</dbReference>
<dbReference type="EMBL" id="VSRR010000027">
    <property type="protein sequence ID" value="MPC08387.1"/>
    <property type="molecule type" value="Genomic_DNA"/>
</dbReference>
<dbReference type="GO" id="GO:0051792">
    <property type="term" value="P:medium-chain fatty acid biosynthetic process"/>
    <property type="evidence" value="ECO:0007669"/>
    <property type="project" value="TreeGrafter"/>
</dbReference>
<keyword evidence="2" id="KW-1133">Transmembrane helix</keyword>
<dbReference type="InterPro" id="IPR029058">
    <property type="entry name" value="AB_hydrolase_fold"/>
</dbReference>
<organism evidence="3 4">
    <name type="scientific">Portunus trituberculatus</name>
    <name type="common">Swimming crab</name>
    <name type="synonym">Neptunus trituberculatus</name>
    <dbReference type="NCBI Taxonomy" id="210409"/>
    <lineage>
        <taxon>Eukaryota</taxon>
        <taxon>Metazoa</taxon>
        <taxon>Ecdysozoa</taxon>
        <taxon>Arthropoda</taxon>
        <taxon>Crustacea</taxon>
        <taxon>Multicrustacea</taxon>
        <taxon>Malacostraca</taxon>
        <taxon>Eumalacostraca</taxon>
        <taxon>Eucarida</taxon>
        <taxon>Decapoda</taxon>
        <taxon>Pleocyemata</taxon>
        <taxon>Brachyura</taxon>
        <taxon>Eubrachyura</taxon>
        <taxon>Portunoidea</taxon>
        <taxon>Portunidae</taxon>
        <taxon>Portuninae</taxon>
        <taxon>Portunus</taxon>
    </lineage>
</organism>
<dbReference type="GO" id="GO:0008126">
    <property type="term" value="F:acetylesterase activity"/>
    <property type="evidence" value="ECO:0007669"/>
    <property type="project" value="TreeGrafter"/>
</dbReference>
<comment type="caution">
    <text evidence="3">The sequence shown here is derived from an EMBL/GenBank/DDBJ whole genome shotgun (WGS) entry which is preliminary data.</text>
</comment>
<dbReference type="PANTHER" id="PTHR10794:SF63">
    <property type="entry name" value="ALPHA_BETA HYDROLASE 1, ISOFORM A"/>
    <property type="match status" value="1"/>
</dbReference>
<evidence type="ECO:0000256" key="1">
    <source>
        <dbReference type="ARBA" id="ARBA00010884"/>
    </source>
</evidence>
<dbReference type="GO" id="GO:0047372">
    <property type="term" value="F:monoacylglycerol lipase activity"/>
    <property type="evidence" value="ECO:0007669"/>
    <property type="project" value="TreeGrafter"/>
</dbReference>
<dbReference type="AlphaFoldDB" id="A0A5B7CG14"/>
<dbReference type="PANTHER" id="PTHR10794">
    <property type="entry name" value="ABHYDROLASE DOMAIN-CONTAINING PROTEIN"/>
    <property type="match status" value="1"/>
</dbReference>
<dbReference type="GO" id="GO:0051793">
    <property type="term" value="P:medium-chain fatty acid catabolic process"/>
    <property type="evidence" value="ECO:0007669"/>
    <property type="project" value="TreeGrafter"/>
</dbReference>
<comment type="similarity">
    <text evidence="1">Belongs to the AB hydrolase superfamily. AB hydrolase 4 family.</text>
</comment>
<evidence type="ECO:0000313" key="3">
    <source>
        <dbReference type="EMBL" id="MPC08387.1"/>
    </source>
</evidence>
<reference evidence="3 4" key="1">
    <citation type="submission" date="2019-05" db="EMBL/GenBank/DDBJ databases">
        <title>Another draft genome of Portunus trituberculatus and its Hox gene families provides insights of decapod evolution.</title>
        <authorList>
            <person name="Jeong J.-H."/>
            <person name="Song I."/>
            <person name="Kim S."/>
            <person name="Choi T."/>
            <person name="Kim D."/>
            <person name="Ryu S."/>
            <person name="Kim W."/>
        </authorList>
    </citation>
    <scope>NUCLEOTIDE SEQUENCE [LARGE SCALE GENOMIC DNA]</scope>
    <source>
        <tissue evidence="3">Muscle</tissue>
    </source>
</reference>
<keyword evidence="4" id="KW-1185">Reference proteome</keyword>